<accession>A0AAU8MIC6</accession>
<protein>
    <submittedName>
        <fullName evidence="1">Uncharacterized protein</fullName>
    </submittedName>
</protein>
<dbReference type="EMBL" id="PP965500">
    <property type="protein sequence ID" value="XCO00619.1"/>
    <property type="molecule type" value="Genomic_DNA"/>
</dbReference>
<reference evidence="1" key="1">
    <citation type="submission" date="2024-06" db="EMBL/GenBank/DDBJ databases">
        <title>Intestivirid acquisition increases across infancy in a wild primate population.</title>
        <authorList>
            <person name="Schneider-Creas I.A."/>
            <person name="Moya I.L."/>
            <person name="Chiou K.L."/>
            <person name="Baniel A."/>
            <person name="Azanaw Haile A."/>
            <person name="Kebede F."/>
            <person name="Abebe B."/>
            <person name="Snyder-Mackler N."/>
            <person name="Varsani A."/>
        </authorList>
    </citation>
    <scope>NUCLEOTIDE SEQUENCE</scope>
    <source>
        <strain evidence="1">Int_RNL_2018_0288_CRY</strain>
    </source>
</reference>
<proteinExistence type="predicted"/>
<evidence type="ECO:0000313" key="1">
    <source>
        <dbReference type="EMBL" id="XCO00619.1"/>
    </source>
</evidence>
<name>A0AAU8MIC6_9CAUD</name>
<sequence length="152" mass="18182">MVQKTLVHLKDGQIYHILCDDKTKGKLIRRIYMTSITEKEEEELDNMKTYITINKSSKSFYLHRNQIYCYGDVDFHKEEDLNQIDSFDFLYFLKETGIPIYSNYNYDTHSCSLINNKLMWTETWKPSVLAKMAHGYIGKPRKIIIFYQDIKQ</sequence>
<organism evidence="1">
    <name type="scientific">Geladintestivirus 2</name>
    <dbReference type="NCBI Taxonomy" id="3233134"/>
    <lineage>
        <taxon>Viruses</taxon>
        <taxon>Duplodnaviria</taxon>
        <taxon>Heunggongvirae</taxon>
        <taxon>Uroviricota</taxon>
        <taxon>Caudoviricetes</taxon>
        <taxon>Crassvirales</taxon>
    </lineage>
</organism>